<dbReference type="InterPro" id="IPR024775">
    <property type="entry name" value="DinB-like"/>
</dbReference>
<dbReference type="InterPro" id="IPR034660">
    <property type="entry name" value="DinB/YfiT-like"/>
</dbReference>
<dbReference type="SUPFAM" id="SSF109854">
    <property type="entry name" value="DinB/YfiT-like putative metalloenzymes"/>
    <property type="match status" value="1"/>
</dbReference>
<dbReference type="RefSeq" id="WP_202335131.1">
    <property type="nucleotide sequence ID" value="NZ_CP068439.1"/>
</dbReference>
<evidence type="ECO:0000313" key="3">
    <source>
        <dbReference type="EMBL" id="QQX75294.1"/>
    </source>
</evidence>
<feature type="chain" id="PRO_5046444606" evidence="1">
    <location>
        <begin position="20"/>
        <end position="197"/>
    </location>
</feature>
<evidence type="ECO:0000259" key="2">
    <source>
        <dbReference type="Pfam" id="PF12867"/>
    </source>
</evidence>
<dbReference type="EMBL" id="CP068439">
    <property type="protein sequence ID" value="QQX75294.1"/>
    <property type="molecule type" value="Genomic_DNA"/>
</dbReference>
<keyword evidence="4" id="KW-1185">Reference proteome</keyword>
<dbReference type="Pfam" id="PF12867">
    <property type="entry name" value="DinB_2"/>
    <property type="match status" value="1"/>
</dbReference>
<evidence type="ECO:0000256" key="1">
    <source>
        <dbReference type="SAM" id="SignalP"/>
    </source>
</evidence>
<keyword evidence="1" id="KW-0732">Signal</keyword>
<feature type="signal peptide" evidence="1">
    <location>
        <begin position="1"/>
        <end position="19"/>
    </location>
</feature>
<evidence type="ECO:0000313" key="4">
    <source>
        <dbReference type="Proteomes" id="UP000629420"/>
    </source>
</evidence>
<proteinExistence type="predicted"/>
<accession>A0ABX7DQ83</accession>
<organism evidence="3 4">
    <name type="scientific">Aequorivita iocasae</name>
    <dbReference type="NCBI Taxonomy" id="2803865"/>
    <lineage>
        <taxon>Bacteria</taxon>
        <taxon>Pseudomonadati</taxon>
        <taxon>Bacteroidota</taxon>
        <taxon>Flavobacteriia</taxon>
        <taxon>Flavobacteriales</taxon>
        <taxon>Flavobacteriaceae</taxon>
        <taxon>Aequorivita</taxon>
    </lineage>
</organism>
<dbReference type="Proteomes" id="UP000629420">
    <property type="component" value="Chromosome"/>
</dbReference>
<protein>
    <submittedName>
        <fullName evidence="3">DinB family protein</fullName>
    </submittedName>
</protein>
<feature type="domain" description="DinB-like" evidence="2">
    <location>
        <begin position="33"/>
        <end position="185"/>
    </location>
</feature>
<name>A0ABX7DQ83_9FLAO</name>
<dbReference type="Gene3D" id="1.20.120.450">
    <property type="entry name" value="dinb family like domain"/>
    <property type="match status" value="1"/>
</dbReference>
<sequence length="197" mass="21706">MRNQVAFFLLLFASSIALAQNNKQYLLEYYASTEAELQKDIAGLNETQMAFKATPESWSVSQCLEHIILTEKMLYDRIQAGLAAPSNIEEMGAPTNTDEKIVEMVTDRSTKFKAPAELAPEGKYTSPEAAMEELKAGRAAILELVNNTPDAALRDHVSESPAGIVDAYQNFLFLAGHTARHTLQLQEVKANPAFPKS</sequence>
<reference evidence="3 4" key="1">
    <citation type="submission" date="2021-01" db="EMBL/GenBank/DDBJ databases">
        <title>Aequorivita sp. strain KX20305, a bacterium isolated from the sediment collected at a cold seep field in South China Sea.</title>
        <authorList>
            <person name="Zhang H."/>
            <person name="Li C."/>
        </authorList>
    </citation>
    <scope>NUCLEOTIDE SEQUENCE [LARGE SCALE GENOMIC DNA]</scope>
    <source>
        <strain evidence="3 4">KX20305</strain>
    </source>
</reference>
<gene>
    <name evidence="3" type="ORF">JK629_07960</name>
</gene>